<proteinExistence type="predicted"/>
<feature type="region of interest" description="Disordered" evidence="1">
    <location>
        <begin position="50"/>
        <end position="105"/>
    </location>
</feature>
<comment type="caution">
    <text evidence="4">The sequence shown here is derived from an EMBL/GenBank/DDBJ whole genome shotgun (WGS) entry which is preliminary data.</text>
</comment>
<sequence>MNNQPHQNPDSRPLPPEIYMRRRVAALVILLVLVALLVWGLTAWARSGSDAGEATESTAPATPTEQITTEPTVPAPSDEETTASTTTTTEATTTSDTATPTVNAAGKGTCELADLEIEAQTSEPSYAAGDQPVFYMKINNPTKAECVINLDDNQLRFEVYTMSDNQRVWSDVDCYPPVVTGEETFKPGEPRMFEARWSATGSKPGQCTNRQPVAPGAYYLHAVVGDSASNPADFTIR</sequence>
<feature type="compositionally biased region" description="Low complexity" evidence="1">
    <location>
        <begin position="82"/>
        <end position="101"/>
    </location>
</feature>
<evidence type="ECO:0000313" key="3">
    <source>
        <dbReference type="EMBL" id="MBA4506373.1"/>
    </source>
</evidence>
<evidence type="ECO:0000256" key="2">
    <source>
        <dbReference type="SAM" id="Phobius"/>
    </source>
</evidence>
<evidence type="ECO:0000313" key="4">
    <source>
        <dbReference type="EMBL" id="TVS28623.1"/>
    </source>
</evidence>
<evidence type="ECO:0000313" key="5">
    <source>
        <dbReference type="Proteomes" id="UP000336646"/>
    </source>
</evidence>
<dbReference type="EMBL" id="RXIR01000011">
    <property type="protein sequence ID" value="TVS28623.1"/>
    <property type="molecule type" value="Genomic_DNA"/>
</dbReference>
<keyword evidence="2" id="KW-0472">Membrane</keyword>
<dbReference type="OrthoDB" id="4772932at2"/>
<dbReference type="Proteomes" id="UP000580709">
    <property type="component" value="Unassembled WGS sequence"/>
</dbReference>
<keyword evidence="2" id="KW-0812">Transmembrane</keyword>
<dbReference type="AlphaFoldDB" id="A0A6C1U1S7"/>
<name>A0A6C1U1S7_9CORY</name>
<dbReference type="EMBL" id="JACEOR010000672">
    <property type="protein sequence ID" value="MBA4506373.1"/>
    <property type="molecule type" value="Genomic_DNA"/>
</dbReference>
<protein>
    <recommendedName>
        <fullName evidence="7">Intracellular proteinase inhibitor BsuPI domain-containing protein</fullName>
    </recommendedName>
</protein>
<dbReference type="RefSeq" id="WP_144689558.1">
    <property type="nucleotide sequence ID" value="NZ_JACEOR010000672.1"/>
</dbReference>
<evidence type="ECO:0000313" key="6">
    <source>
        <dbReference type="Proteomes" id="UP000580709"/>
    </source>
</evidence>
<reference evidence="3 6" key="2">
    <citation type="submission" date="2020-07" db="EMBL/GenBank/DDBJ databases">
        <authorList>
            <person name="Khare M."/>
        </authorList>
    </citation>
    <scope>NUCLEOTIDE SEQUENCE [LARGE SCALE GENOMIC DNA]</scope>
    <source>
        <strain evidence="3 6">P8776</strain>
    </source>
</reference>
<feature type="transmembrane region" description="Helical" evidence="2">
    <location>
        <begin position="24"/>
        <end position="45"/>
    </location>
</feature>
<feature type="compositionally biased region" description="Low complexity" evidence="1">
    <location>
        <begin position="50"/>
        <end position="65"/>
    </location>
</feature>
<accession>A0A6C1U1S7</accession>
<evidence type="ECO:0000256" key="1">
    <source>
        <dbReference type="SAM" id="MobiDB-lite"/>
    </source>
</evidence>
<dbReference type="Proteomes" id="UP000336646">
    <property type="component" value="Unassembled WGS sequence"/>
</dbReference>
<evidence type="ECO:0008006" key="7">
    <source>
        <dbReference type="Google" id="ProtNLM"/>
    </source>
</evidence>
<reference evidence="4 5" key="1">
    <citation type="submission" date="2018-12" db="EMBL/GenBank/DDBJ databases">
        <title>Corynebacterium sanguinis sp. nov., a clinically-associated and environmental corynebacterium.</title>
        <authorList>
            <person name="Gonzales-Siles L."/>
            <person name="Jaen-Luchoro D."/>
            <person name="Cardew S."/>
            <person name="Inganas E."/>
            <person name="Ohlen M."/>
            <person name="Jensie-Markopolous S."/>
            <person name="Pinyeiro-Iglesias B."/>
            <person name="Molin K."/>
            <person name="Skovbjerg S."/>
            <person name="Svensson-Stadler L."/>
            <person name="Funke G."/>
            <person name="Moore E.R.B."/>
        </authorList>
    </citation>
    <scope>NUCLEOTIDE SEQUENCE [LARGE SCALE GENOMIC DNA]</scope>
    <source>
        <strain evidence="4 5">58734</strain>
    </source>
</reference>
<keyword evidence="2" id="KW-1133">Transmembrane helix</keyword>
<gene>
    <name evidence="4" type="ORF">EKI59_06555</name>
    <name evidence="3" type="ORF">H0H28_13875</name>
</gene>
<organism evidence="4 5">
    <name type="scientific">Corynebacterium sanguinis</name>
    <dbReference type="NCBI Taxonomy" id="2594913"/>
    <lineage>
        <taxon>Bacteria</taxon>
        <taxon>Bacillati</taxon>
        <taxon>Actinomycetota</taxon>
        <taxon>Actinomycetes</taxon>
        <taxon>Mycobacteriales</taxon>
        <taxon>Corynebacteriaceae</taxon>
        <taxon>Corynebacterium</taxon>
    </lineage>
</organism>
<keyword evidence="6" id="KW-1185">Reference proteome</keyword>